<reference evidence="3 4" key="1">
    <citation type="journal article" date="2019" name="Nat. Plants">
        <title>Genome sequencing of Musa balbisiana reveals subgenome evolution and function divergence in polyploid bananas.</title>
        <authorList>
            <person name="Yao X."/>
        </authorList>
    </citation>
    <scope>NUCLEOTIDE SEQUENCE [LARGE SCALE GENOMIC DNA]</scope>
    <source>
        <strain evidence="4">cv. DH-PKW</strain>
        <tissue evidence="3">Leaves</tissue>
    </source>
</reference>
<proteinExistence type="predicted"/>
<feature type="region of interest" description="Disordered" evidence="1">
    <location>
        <begin position="1"/>
        <end position="22"/>
    </location>
</feature>
<protein>
    <submittedName>
        <fullName evidence="3">Uncharacterized protein</fullName>
    </submittedName>
</protein>
<evidence type="ECO:0000313" key="4">
    <source>
        <dbReference type="Proteomes" id="UP000317650"/>
    </source>
</evidence>
<feature type="transmembrane region" description="Helical" evidence="2">
    <location>
        <begin position="51"/>
        <end position="71"/>
    </location>
</feature>
<accession>A0A4S8JQ88</accession>
<dbReference type="EMBL" id="PYDT01000004">
    <property type="protein sequence ID" value="THU64079.1"/>
    <property type="molecule type" value="Genomic_DNA"/>
</dbReference>
<keyword evidence="2" id="KW-1133">Transmembrane helix</keyword>
<evidence type="ECO:0000313" key="3">
    <source>
        <dbReference type="EMBL" id="THU64079.1"/>
    </source>
</evidence>
<dbReference type="AlphaFoldDB" id="A0A4S8JQ88"/>
<keyword evidence="4" id="KW-1185">Reference proteome</keyword>
<keyword evidence="2" id="KW-0812">Transmembrane</keyword>
<organism evidence="3 4">
    <name type="scientific">Musa balbisiana</name>
    <name type="common">Banana</name>
    <dbReference type="NCBI Taxonomy" id="52838"/>
    <lineage>
        <taxon>Eukaryota</taxon>
        <taxon>Viridiplantae</taxon>
        <taxon>Streptophyta</taxon>
        <taxon>Embryophyta</taxon>
        <taxon>Tracheophyta</taxon>
        <taxon>Spermatophyta</taxon>
        <taxon>Magnoliopsida</taxon>
        <taxon>Liliopsida</taxon>
        <taxon>Zingiberales</taxon>
        <taxon>Musaceae</taxon>
        <taxon>Musa</taxon>
    </lineage>
</organism>
<sequence length="114" mass="12442">MATAAGREPPEDGFPGTPTAATKSIDCYPAMLTTSAGIWLGDNPLRFSLPILFYQIITIFVVSNLTHVVLARLGQPMVMSQIVVTLLQTFPSPPHVYPVSHCSTHLRCRRQACC</sequence>
<name>A0A4S8JQ88_MUSBA</name>
<dbReference type="Proteomes" id="UP000317650">
    <property type="component" value="Chromosome 1"/>
</dbReference>
<evidence type="ECO:0000256" key="1">
    <source>
        <dbReference type="SAM" id="MobiDB-lite"/>
    </source>
</evidence>
<gene>
    <name evidence="3" type="ORF">C4D60_Mb01t22670</name>
</gene>
<evidence type="ECO:0000256" key="2">
    <source>
        <dbReference type="SAM" id="Phobius"/>
    </source>
</evidence>
<keyword evidence="2" id="KW-0472">Membrane</keyword>
<comment type="caution">
    <text evidence="3">The sequence shown here is derived from an EMBL/GenBank/DDBJ whole genome shotgun (WGS) entry which is preliminary data.</text>
</comment>